<dbReference type="EMBL" id="UYRT01080002">
    <property type="protein sequence ID" value="VDN21833.1"/>
    <property type="molecule type" value="Genomic_DNA"/>
</dbReference>
<dbReference type="Proteomes" id="UP000271098">
    <property type="component" value="Unassembled WGS sequence"/>
</dbReference>
<dbReference type="WBParaSite" id="GPUH_0001321501-mRNA-1">
    <property type="protein sequence ID" value="GPUH_0001321501-mRNA-1"/>
    <property type="gene ID" value="GPUH_0001321501"/>
</dbReference>
<protein>
    <submittedName>
        <fullName evidence="3">Ig-like domain-containing protein</fullName>
    </submittedName>
</protein>
<evidence type="ECO:0000313" key="1">
    <source>
        <dbReference type="EMBL" id="VDN21833.1"/>
    </source>
</evidence>
<reference evidence="1 2" key="2">
    <citation type="submission" date="2018-11" db="EMBL/GenBank/DDBJ databases">
        <authorList>
            <consortium name="Pathogen Informatics"/>
        </authorList>
    </citation>
    <scope>NUCLEOTIDE SEQUENCE [LARGE SCALE GENOMIC DNA]</scope>
</reference>
<evidence type="ECO:0000313" key="2">
    <source>
        <dbReference type="Proteomes" id="UP000271098"/>
    </source>
</evidence>
<organism evidence="3">
    <name type="scientific">Gongylonema pulchrum</name>
    <dbReference type="NCBI Taxonomy" id="637853"/>
    <lineage>
        <taxon>Eukaryota</taxon>
        <taxon>Metazoa</taxon>
        <taxon>Ecdysozoa</taxon>
        <taxon>Nematoda</taxon>
        <taxon>Chromadorea</taxon>
        <taxon>Rhabditida</taxon>
        <taxon>Spirurina</taxon>
        <taxon>Spiruromorpha</taxon>
        <taxon>Spiruroidea</taxon>
        <taxon>Gongylonematidae</taxon>
        <taxon>Gongylonema</taxon>
    </lineage>
</organism>
<keyword evidence="2" id="KW-1185">Reference proteome</keyword>
<evidence type="ECO:0000313" key="3">
    <source>
        <dbReference type="WBParaSite" id="GPUH_0001321501-mRNA-1"/>
    </source>
</evidence>
<sequence length="137" mass="15886">MIPAYLVYRHYQNKRKMRTDVPMESLNDITSIQSLLTPDRETFALQGVAAKRITECNDESEDCYINGKLSLIEKPYGVMIEWVPLEEDGWVLATEDDSENLSRSTDSADSRRDYINKLKFSVDIRDLRSFQCVEPNK</sequence>
<dbReference type="AlphaFoldDB" id="A0A183DWV9"/>
<accession>A0A183DWV9</accession>
<gene>
    <name evidence="1" type="ORF">GPUH_LOCUS13200</name>
</gene>
<name>A0A183DWV9_9BILA</name>
<dbReference type="OrthoDB" id="10264062at2759"/>
<proteinExistence type="predicted"/>
<reference evidence="3" key="1">
    <citation type="submission" date="2016-06" db="UniProtKB">
        <authorList>
            <consortium name="WormBaseParasite"/>
        </authorList>
    </citation>
    <scope>IDENTIFICATION</scope>
</reference>